<evidence type="ECO:0000256" key="6">
    <source>
        <dbReference type="PROSITE-ProRule" id="PRU00409"/>
    </source>
</evidence>
<dbReference type="InterPro" id="IPR016185">
    <property type="entry name" value="PreATP-grasp_dom_sf"/>
</dbReference>
<evidence type="ECO:0000256" key="4">
    <source>
        <dbReference type="ARBA" id="ARBA00022840"/>
    </source>
</evidence>
<dbReference type="InterPro" id="IPR011761">
    <property type="entry name" value="ATP-grasp"/>
</dbReference>
<dbReference type="CDD" id="cd06850">
    <property type="entry name" value="biotinyl_domain"/>
    <property type="match status" value="1"/>
</dbReference>
<dbReference type="SMART" id="SM00878">
    <property type="entry name" value="Biotin_carb_C"/>
    <property type="match status" value="1"/>
</dbReference>
<dbReference type="PROSITE" id="PS00867">
    <property type="entry name" value="CPSASE_2"/>
    <property type="match status" value="1"/>
</dbReference>
<evidence type="ECO:0000256" key="2">
    <source>
        <dbReference type="ARBA" id="ARBA00022598"/>
    </source>
</evidence>
<feature type="domain" description="Biotin carboxylation" evidence="9">
    <location>
        <begin position="1"/>
        <end position="453"/>
    </location>
</feature>
<evidence type="ECO:0000259" key="9">
    <source>
        <dbReference type="PROSITE" id="PS50979"/>
    </source>
</evidence>
<dbReference type="RefSeq" id="WP_380862776.1">
    <property type="nucleotide sequence ID" value="NZ_JBHRXV010000011.1"/>
</dbReference>
<dbReference type="Gene3D" id="3.30.1490.20">
    <property type="entry name" value="ATP-grasp fold, A domain"/>
    <property type="match status" value="1"/>
</dbReference>
<dbReference type="InterPro" id="IPR001882">
    <property type="entry name" value="Biotin_BS"/>
</dbReference>
<name>A0ABV7XCH2_9SPHN</name>
<dbReference type="SUPFAM" id="SSF51246">
    <property type="entry name" value="Rudiment single hybrid motif"/>
    <property type="match status" value="1"/>
</dbReference>
<dbReference type="EMBL" id="JBHRXV010000011">
    <property type="protein sequence ID" value="MFC3713865.1"/>
    <property type="molecule type" value="Genomic_DNA"/>
</dbReference>
<dbReference type="InterPro" id="IPR000089">
    <property type="entry name" value="Biotin_lipoyl"/>
</dbReference>
<dbReference type="PROSITE" id="PS50975">
    <property type="entry name" value="ATP_GRASP"/>
    <property type="match status" value="1"/>
</dbReference>
<dbReference type="Pfam" id="PF02785">
    <property type="entry name" value="Biotin_carb_C"/>
    <property type="match status" value="1"/>
</dbReference>
<dbReference type="InterPro" id="IPR005482">
    <property type="entry name" value="Biotin_COase_C"/>
</dbReference>
<evidence type="ECO:0000259" key="7">
    <source>
        <dbReference type="PROSITE" id="PS50968"/>
    </source>
</evidence>
<dbReference type="Gene3D" id="3.30.470.20">
    <property type="entry name" value="ATP-grasp fold, B domain"/>
    <property type="match status" value="1"/>
</dbReference>
<comment type="caution">
    <text evidence="10">The sequence shown here is derived from an EMBL/GenBank/DDBJ whole genome shotgun (WGS) entry which is preliminary data.</text>
</comment>
<dbReference type="Pfam" id="PF21139">
    <property type="entry name" value="BT_MCC_alpha"/>
    <property type="match status" value="1"/>
</dbReference>
<dbReference type="SUPFAM" id="SSF56059">
    <property type="entry name" value="Glutathione synthetase ATP-binding domain-like"/>
    <property type="match status" value="1"/>
</dbReference>
<keyword evidence="11" id="KW-1185">Reference proteome</keyword>
<organism evidence="10 11">
    <name type="scientific">Sphingoaurantiacus capsulatus</name>
    <dbReference type="NCBI Taxonomy" id="1771310"/>
    <lineage>
        <taxon>Bacteria</taxon>
        <taxon>Pseudomonadati</taxon>
        <taxon>Pseudomonadota</taxon>
        <taxon>Alphaproteobacteria</taxon>
        <taxon>Sphingomonadales</taxon>
        <taxon>Sphingosinicellaceae</taxon>
        <taxon>Sphingoaurantiacus</taxon>
    </lineage>
</organism>
<keyword evidence="3 6" id="KW-0547">Nucleotide-binding</keyword>
<evidence type="ECO:0000256" key="3">
    <source>
        <dbReference type="ARBA" id="ARBA00022741"/>
    </source>
</evidence>
<dbReference type="InterPro" id="IPR011764">
    <property type="entry name" value="Biotin_carboxylation_dom"/>
</dbReference>
<evidence type="ECO:0000313" key="10">
    <source>
        <dbReference type="EMBL" id="MFC3713865.1"/>
    </source>
</evidence>
<dbReference type="InterPro" id="IPR013815">
    <property type="entry name" value="ATP_grasp_subdomain_1"/>
</dbReference>
<sequence length="665" mass="71135">MRKVLIANRGEIARRIIRTAHRMGLETVAVYSEADAGAPHVREATQAVLIGPAAASESYLRTEKLLDAARRTGADAIHPGYGFLSENADFADAVRDAGLTFVGPPTNAMRVMGLKDSAKKAMKAAGVPVTPGYQGEDQSLIRLERAAQAIGYPLLIKAVAGGGGKGMRRVDSEKEFGEALIAAKREADRSFGNDGVMIEKLIGRPRHVEVQVFADSQGNVVHLFERDCSLQRRHQKVIEEAPAPGLSDRLRHILGVAAVTAAHAIDYEGAGTVEFIVDTDHVDAEGDPAFYFMEMNTRLQVEHPVTELITGYDLVEWQFRVARGEPLPARQDDIKVGGHAVEARLYAEDPDNGFLPSTGTLNRLELPQGLPGARVDSGVEQGNAISIYYDPMIAKVIAHGADRNVAIDRLVAALDACVVEGVKTNRAFLARLADHEAFRGGEIDTGFIQQHAEDLKPTTDVPDRVLALAALAIAAATDERPRTTLFEQLGGWRLNLPARRHLDLFVGDEAPRKVTLEAADGGYRIEGLGEGISGNGRFTTGAGFEADIGGELLHAVVLRHGADIEVRLGGRAFRIGTEPPRATATAGAGGGKITAPMPGRVLGVFVKPGQKVEAGDRLLVLEAMKMEHRLTASGTGVVSSVYAAEGDQVTEGALLVEIEVETESK</sequence>
<dbReference type="InterPro" id="IPR011053">
    <property type="entry name" value="Single_hybrid_motif"/>
</dbReference>
<dbReference type="PROSITE" id="PS50979">
    <property type="entry name" value="BC"/>
    <property type="match status" value="1"/>
</dbReference>
<keyword evidence="5" id="KW-0092">Biotin</keyword>
<dbReference type="PROSITE" id="PS00188">
    <property type="entry name" value="BIOTIN"/>
    <property type="match status" value="1"/>
</dbReference>
<dbReference type="Gene3D" id="2.40.50.100">
    <property type="match status" value="1"/>
</dbReference>
<comment type="cofactor">
    <cofactor evidence="1">
        <name>biotin</name>
        <dbReference type="ChEBI" id="CHEBI:57586"/>
    </cofactor>
</comment>
<dbReference type="InterPro" id="IPR050856">
    <property type="entry name" value="Biotin_carboxylase_complex"/>
</dbReference>
<dbReference type="Pfam" id="PF02786">
    <property type="entry name" value="CPSase_L_D2"/>
    <property type="match status" value="1"/>
</dbReference>
<evidence type="ECO:0000256" key="1">
    <source>
        <dbReference type="ARBA" id="ARBA00001953"/>
    </source>
</evidence>
<keyword evidence="4 6" id="KW-0067">ATP-binding</keyword>
<dbReference type="SUPFAM" id="SSF52440">
    <property type="entry name" value="PreATP-grasp domain"/>
    <property type="match status" value="1"/>
</dbReference>
<dbReference type="InterPro" id="IPR005479">
    <property type="entry name" value="CPAse_ATP-bd"/>
</dbReference>
<dbReference type="Pfam" id="PF00364">
    <property type="entry name" value="Biotin_lipoyl"/>
    <property type="match status" value="1"/>
</dbReference>
<feature type="domain" description="ATP-grasp" evidence="8">
    <location>
        <begin position="119"/>
        <end position="323"/>
    </location>
</feature>
<dbReference type="Gene3D" id="3.40.50.20">
    <property type="match status" value="1"/>
</dbReference>
<dbReference type="Proteomes" id="UP001595615">
    <property type="component" value="Unassembled WGS sequence"/>
</dbReference>
<dbReference type="PANTHER" id="PTHR18866">
    <property type="entry name" value="CARBOXYLASE:PYRUVATE/ACETYL-COA/PROPIONYL-COA CARBOXYLASE"/>
    <property type="match status" value="1"/>
</dbReference>
<evidence type="ECO:0000256" key="5">
    <source>
        <dbReference type="ARBA" id="ARBA00023267"/>
    </source>
</evidence>
<dbReference type="InterPro" id="IPR011054">
    <property type="entry name" value="Rudment_hybrid_motif"/>
</dbReference>
<accession>A0ABV7XCH2</accession>
<dbReference type="SUPFAM" id="SSF51230">
    <property type="entry name" value="Single hybrid motif"/>
    <property type="match status" value="1"/>
</dbReference>
<reference evidence="11" key="1">
    <citation type="journal article" date="2019" name="Int. J. Syst. Evol. Microbiol.">
        <title>The Global Catalogue of Microorganisms (GCM) 10K type strain sequencing project: providing services to taxonomists for standard genome sequencing and annotation.</title>
        <authorList>
            <consortium name="The Broad Institute Genomics Platform"/>
            <consortium name="The Broad Institute Genome Sequencing Center for Infectious Disease"/>
            <person name="Wu L."/>
            <person name="Ma J."/>
        </authorList>
    </citation>
    <scope>NUCLEOTIDE SEQUENCE [LARGE SCALE GENOMIC DNA]</scope>
    <source>
        <strain evidence="11">KCTC 42644</strain>
    </source>
</reference>
<dbReference type="PROSITE" id="PS50968">
    <property type="entry name" value="BIOTINYL_LIPOYL"/>
    <property type="match status" value="1"/>
</dbReference>
<evidence type="ECO:0000259" key="8">
    <source>
        <dbReference type="PROSITE" id="PS50975"/>
    </source>
</evidence>
<dbReference type="Gene3D" id="3.30.700.40">
    <property type="match status" value="1"/>
</dbReference>
<gene>
    <name evidence="10" type="ORF">ACFOMD_14915</name>
</gene>
<dbReference type="InterPro" id="IPR005481">
    <property type="entry name" value="BC-like_N"/>
</dbReference>
<feature type="domain" description="Lipoyl-binding" evidence="7">
    <location>
        <begin position="583"/>
        <end position="659"/>
    </location>
</feature>
<dbReference type="PANTHER" id="PTHR18866:SF33">
    <property type="entry name" value="METHYLCROTONOYL-COA CARBOXYLASE SUBUNIT ALPHA, MITOCHONDRIAL-RELATED"/>
    <property type="match status" value="1"/>
</dbReference>
<evidence type="ECO:0000313" key="11">
    <source>
        <dbReference type="Proteomes" id="UP001595615"/>
    </source>
</evidence>
<proteinExistence type="predicted"/>
<protein>
    <submittedName>
        <fullName evidence="10">Acetyl/propionyl/methylcrotonyl-CoA carboxylase subunit alpha</fullName>
    </submittedName>
</protein>
<dbReference type="InterPro" id="IPR048429">
    <property type="entry name" value="MCC_alpha_BT"/>
</dbReference>
<dbReference type="Pfam" id="PF00289">
    <property type="entry name" value="Biotin_carb_N"/>
    <property type="match status" value="1"/>
</dbReference>
<keyword evidence="2" id="KW-0436">Ligase</keyword>